<comment type="similarity">
    <text evidence="1">Belongs to the spermidine/spermine synthase family.</text>
</comment>
<gene>
    <name evidence="6" type="ORF">EJQ19_00110</name>
</gene>
<evidence type="ECO:0000256" key="4">
    <source>
        <dbReference type="PROSITE-ProRule" id="PRU00354"/>
    </source>
</evidence>
<dbReference type="PROSITE" id="PS51006">
    <property type="entry name" value="PABS_2"/>
    <property type="match status" value="1"/>
</dbReference>
<dbReference type="InterPro" id="IPR029063">
    <property type="entry name" value="SAM-dependent_MTases_sf"/>
</dbReference>
<proteinExistence type="inferred from homology"/>
<evidence type="ECO:0000259" key="5">
    <source>
        <dbReference type="PROSITE" id="PS51006"/>
    </source>
</evidence>
<reference evidence="6 7" key="1">
    <citation type="submission" date="2018-12" db="EMBL/GenBank/DDBJ databases">
        <title>Bacillus ochoae sp. nov., Paenibacillus whitsoniae sp. nov., Paenibacillus spiritus sp. nov. Isolated from the Mars Exploration Rover during spacecraft assembly.</title>
        <authorList>
            <person name="Seuylemezian A."/>
            <person name="Vaishampayan P."/>
        </authorList>
    </citation>
    <scope>NUCLEOTIDE SEQUENCE [LARGE SCALE GENOMIC DNA]</scope>
    <source>
        <strain evidence="6 7">MER 54</strain>
    </source>
</reference>
<evidence type="ECO:0000313" key="6">
    <source>
        <dbReference type="EMBL" id="RTE11751.1"/>
    </source>
</evidence>
<organism evidence="6 7">
    <name type="scientific">Paenibacillus whitsoniae</name>
    <dbReference type="NCBI Taxonomy" id="2496558"/>
    <lineage>
        <taxon>Bacteria</taxon>
        <taxon>Bacillati</taxon>
        <taxon>Bacillota</taxon>
        <taxon>Bacilli</taxon>
        <taxon>Bacillales</taxon>
        <taxon>Paenibacillaceae</taxon>
        <taxon>Paenibacillus</taxon>
    </lineage>
</organism>
<comment type="caution">
    <text evidence="6">The sequence shown here is derived from an EMBL/GenBank/DDBJ whole genome shotgun (WGS) entry which is preliminary data.</text>
</comment>
<dbReference type="EMBL" id="RXHU01000002">
    <property type="protein sequence ID" value="RTE11751.1"/>
    <property type="molecule type" value="Genomic_DNA"/>
</dbReference>
<dbReference type="RefSeq" id="WP_126139181.1">
    <property type="nucleotide sequence ID" value="NZ_RXHU01000002.1"/>
</dbReference>
<dbReference type="PANTHER" id="PTHR43317:SF1">
    <property type="entry name" value="THERMOSPERMINE SYNTHASE ACAULIS5"/>
    <property type="match status" value="1"/>
</dbReference>
<dbReference type="GO" id="GO:0006596">
    <property type="term" value="P:polyamine biosynthetic process"/>
    <property type="evidence" value="ECO:0007669"/>
    <property type="project" value="UniProtKB-UniRule"/>
</dbReference>
<keyword evidence="7" id="KW-1185">Reference proteome</keyword>
<dbReference type="Proteomes" id="UP000276128">
    <property type="component" value="Unassembled WGS sequence"/>
</dbReference>
<dbReference type="NCBIfam" id="NF037959">
    <property type="entry name" value="MFS_SpdSyn"/>
    <property type="match status" value="1"/>
</dbReference>
<evidence type="ECO:0000256" key="3">
    <source>
        <dbReference type="ARBA" id="ARBA00023115"/>
    </source>
</evidence>
<accession>A0A3S0A7W8</accession>
<evidence type="ECO:0000256" key="1">
    <source>
        <dbReference type="ARBA" id="ARBA00007867"/>
    </source>
</evidence>
<dbReference type="SUPFAM" id="SSF53335">
    <property type="entry name" value="S-adenosyl-L-methionine-dependent methyltransferases"/>
    <property type="match status" value="1"/>
</dbReference>
<name>A0A3S0A7W8_9BACL</name>
<sequence length="251" mass="27658">MREVLFHKPSSGQDITVYDTNEWDGEKGRFRLLEFGDQAMQGAMDLAIPDRVLFEYPRAILHLMSLNIPNDERVFLIGHGIGTIARQLPENRCTVAELEPEIAAISRTFFGYPYNNVLVGDGRRLLQAQADASLGGLVLDAFTAKGTPSHLTSLEFFEEARAKLSPEGAMLINLMGRGKQDPGLCAVGTTLEAVFPYVVAFILPSEDKRASISRHNVLLAAAAHPLHCEPRSMAGFIETKLEMGYVIRDGK</sequence>
<evidence type="ECO:0000313" key="7">
    <source>
        <dbReference type="Proteomes" id="UP000276128"/>
    </source>
</evidence>
<dbReference type="GO" id="GO:0016740">
    <property type="term" value="F:transferase activity"/>
    <property type="evidence" value="ECO:0007669"/>
    <property type="project" value="UniProtKB-UniRule"/>
</dbReference>
<keyword evidence="2 4" id="KW-0808">Transferase</keyword>
<dbReference type="OrthoDB" id="9761985at2"/>
<evidence type="ECO:0000256" key="2">
    <source>
        <dbReference type="ARBA" id="ARBA00022679"/>
    </source>
</evidence>
<feature type="domain" description="PABS" evidence="5">
    <location>
        <begin position="1"/>
        <end position="222"/>
    </location>
</feature>
<dbReference type="InterPro" id="IPR030374">
    <property type="entry name" value="PABS"/>
</dbReference>
<dbReference type="AlphaFoldDB" id="A0A3S0A7W8"/>
<feature type="active site" description="Proton acceptor" evidence="4">
    <location>
        <position position="140"/>
    </location>
</feature>
<dbReference type="PANTHER" id="PTHR43317">
    <property type="entry name" value="THERMOSPERMINE SYNTHASE ACAULIS5"/>
    <property type="match status" value="1"/>
</dbReference>
<dbReference type="Gene3D" id="3.40.50.150">
    <property type="entry name" value="Vaccinia Virus protein VP39"/>
    <property type="match status" value="1"/>
</dbReference>
<protein>
    <submittedName>
        <fullName evidence="6">Spermidine synthase</fullName>
    </submittedName>
</protein>
<keyword evidence="3 4" id="KW-0620">Polyamine biosynthesis</keyword>